<evidence type="ECO:0000256" key="5">
    <source>
        <dbReference type="SAM" id="MobiDB-lite"/>
    </source>
</evidence>
<feature type="transmembrane region" description="Helical" evidence="6">
    <location>
        <begin position="20"/>
        <end position="39"/>
    </location>
</feature>
<reference evidence="7" key="1">
    <citation type="submission" date="2022-01" db="EMBL/GenBank/DDBJ databases">
        <authorList>
            <person name="King R."/>
        </authorList>
    </citation>
    <scope>NUCLEOTIDE SEQUENCE</scope>
</reference>
<dbReference type="Pfam" id="PF00335">
    <property type="entry name" value="Tetraspanin"/>
    <property type="match status" value="1"/>
</dbReference>
<dbReference type="AlphaFoldDB" id="A0A9N9MM26"/>
<evidence type="ECO:0000256" key="1">
    <source>
        <dbReference type="ARBA" id="ARBA00004141"/>
    </source>
</evidence>
<feature type="compositionally biased region" description="Low complexity" evidence="5">
    <location>
        <begin position="236"/>
        <end position="247"/>
    </location>
</feature>
<dbReference type="EMBL" id="OU892279">
    <property type="protein sequence ID" value="CAG9766467.1"/>
    <property type="molecule type" value="Genomic_DNA"/>
</dbReference>
<keyword evidence="2 6" id="KW-0812">Transmembrane</keyword>
<evidence type="ECO:0008006" key="9">
    <source>
        <dbReference type="Google" id="ProtNLM"/>
    </source>
</evidence>
<feature type="transmembrane region" description="Helical" evidence="6">
    <location>
        <begin position="59"/>
        <end position="82"/>
    </location>
</feature>
<keyword evidence="4 6" id="KW-0472">Membrane</keyword>
<feature type="region of interest" description="Disordered" evidence="5">
    <location>
        <begin position="236"/>
        <end position="257"/>
    </location>
</feature>
<proteinExistence type="predicted"/>
<keyword evidence="8" id="KW-1185">Reference proteome</keyword>
<evidence type="ECO:0000313" key="7">
    <source>
        <dbReference type="EMBL" id="CAG9766467.1"/>
    </source>
</evidence>
<organism evidence="7 8">
    <name type="scientific">Ceutorhynchus assimilis</name>
    <name type="common">cabbage seed weevil</name>
    <dbReference type="NCBI Taxonomy" id="467358"/>
    <lineage>
        <taxon>Eukaryota</taxon>
        <taxon>Metazoa</taxon>
        <taxon>Ecdysozoa</taxon>
        <taxon>Arthropoda</taxon>
        <taxon>Hexapoda</taxon>
        <taxon>Insecta</taxon>
        <taxon>Pterygota</taxon>
        <taxon>Neoptera</taxon>
        <taxon>Endopterygota</taxon>
        <taxon>Coleoptera</taxon>
        <taxon>Polyphaga</taxon>
        <taxon>Cucujiformia</taxon>
        <taxon>Curculionidae</taxon>
        <taxon>Ceutorhynchinae</taxon>
        <taxon>Ceutorhynchus</taxon>
    </lineage>
</organism>
<evidence type="ECO:0000256" key="4">
    <source>
        <dbReference type="ARBA" id="ARBA00023136"/>
    </source>
</evidence>
<evidence type="ECO:0000256" key="3">
    <source>
        <dbReference type="ARBA" id="ARBA00022989"/>
    </source>
</evidence>
<sequence length="257" mass="29168">MEHIHFVIDNSDIRTCIKVLLLFSAFGLSVTAFALISHGVRCLIDLPYDDVNLYRRIKIAAIVNIIIGIVTSIVSLVNYGIVGNYITRLYHIKGIYKIFAALVMVNGVLMMGFGIYLVVTSAKNYDQNMRMDLEKMLIVKFEGYFHNGENEKYVDNFQKYYKCCGLYKPDYWQEEPPRSCYTSRQRHEKGCIEASSTSGMWTRGIIMIVVAIFHIPLAILAVYLAKVIRPDAPVVSSLQQPSTSSSTTNRYYLSEGV</sequence>
<evidence type="ECO:0000256" key="2">
    <source>
        <dbReference type="ARBA" id="ARBA00022692"/>
    </source>
</evidence>
<keyword evidence="3 6" id="KW-1133">Transmembrane helix</keyword>
<dbReference type="CDD" id="cd03127">
    <property type="entry name" value="tetraspanin_LEL"/>
    <property type="match status" value="1"/>
</dbReference>
<evidence type="ECO:0000313" key="8">
    <source>
        <dbReference type="Proteomes" id="UP001152799"/>
    </source>
</evidence>
<dbReference type="GO" id="GO:0016020">
    <property type="term" value="C:membrane"/>
    <property type="evidence" value="ECO:0007669"/>
    <property type="project" value="UniProtKB-SubCell"/>
</dbReference>
<dbReference type="InterPro" id="IPR018499">
    <property type="entry name" value="Tetraspanin/Peripherin"/>
</dbReference>
<comment type="subcellular location">
    <subcellularLocation>
        <location evidence="1">Membrane</location>
        <topology evidence="1">Multi-pass membrane protein</topology>
    </subcellularLocation>
</comment>
<dbReference type="SUPFAM" id="SSF48652">
    <property type="entry name" value="Tetraspanin"/>
    <property type="match status" value="1"/>
</dbReference>
<feature type="transmembrane region" description="Helical" evidence="6">
    <location>
        <begin position="94"/>
        <end position="119"/>
    </location>
</feature>
<dbReference type="Proteomes" id="UP001152799">
    <property type="component" value="Chromosome 3"/>
</dbReference>
<gene>
    <name evidence="7" type="ORF">CEUTPL_LOCUS7051</name>
</gene>
<dbReference type="Gene3D" id="1.10.1450.10">
    <property type="entry name" value="Tetraspanin"/>
    <property type="match status" value="1"/>
</dbReference>
<name>A0A9N9MM26_9CUCU</name>
<feature type="transmembrane region" description="Helical" evidence="6">
    <location>
        <begin position="205"/>
        <end position="225"/>
    </location>
</feature>
<dbReference type="InterPro" id="IPR008952">
    <property type="entry name" value="Tetraspanin_EC2_sf"/>
</dbReference>
<accession>A0A9N9MM26</accession>
<evidence type="ECO:0000256" key="6">
    <source>
        <dbReference type="SAM" id="Phobius"/>
    </source>
</evidence>
<protein>
    <recommendedName>
        <fullName evidence="9">Tetraspanin</fullName>
    </recommendedName>
</protein>